<organism evidence="1 2">
    <name type="scientific">Madurella mycetomatis</name>
    <dbReference type="NCBI Taxonomy" id="100816"/>
    <lineage>
        <taxon>Eukaryota</taxon>
        <taxon>Fungi</taxon>
        <taxon>Dikarya</taxon>
        <taxon>Ascomycota</taxon>
        <taxon>Pezizomycotina</taxon>
        <taxon>Sordariomycetes</taxon>
        <taxon>Sordariomycetidae</taxon>
        <taxon>Sordariales</taxon>
        <taxon>Sordariales incertae sedis</taxon>
        <taxon>Madurella</taxon>
    </lineage>
</organism>
<proteinExistence type="predicted"/>
<gene>
    <name evidence="1" type="ORF">MMYC01_200696</name>
</gene>
<dbReference type="EMBL" id="LCTW02000028">
    <property type="protein sequence ID" value="KXX81763.1"/>
    <property type="molecule type" value="Genomic_DNA"/>
</dbReference>
<evidence type="ECO:0000313" key="1">
    <source>
        <dbReference type="EMBL" id="KXX81763.1"/>
    </source>
</evidence>
<comment type="caution">
    <text evidence="1">The sequence shown here is derived from an EMBL/GenBank/DDBJ whole genome shotgun (WGS) entry which is preliminary data.</text>
</comment>
<dbReference type="AlphaFoldDB" id="A0A175WDM7"/>
<reference evidence="1 2" key="1">
    <citation type="journal article" date="2016" name="Genome Announc.">
        <title>Genome Sequence of Madurella mycetomatis mm55, Isolated from a Human Mycetoma Case in Sudan.</title>
        <authorList>
            <person name="Smit S."/>
            <person name="Derks M.F."/>
            <person name="Bervoets S."/>
            <person name="Fahal A."/>
            <person name="van Leeuwen W."/>
            <person name="van Belkum A."/>
            <person name="van de Sande W.W."/>
        </authorList>
    </citation>
    <scope>NUCLEOTIDE SEQUENCE [LARGE SCALE GENOMIC DNA]</scope>
    <source>
        <strain evidence="2">mm55</strain>
    </source>
</reference>
<accession>A0A175WDM7</accession>
<dbReference type="Proteomes" id="UP000078237">
    <property type="component" value="Unassembled WGS sequence"/>
</dbReference>
<name>A0A175WDM7_9PEZI</name>
<evidence type="ECO:0000313" key="2">
    <source>
        <dbReference type="Proteomes" id="UP000078237"/>
    </source>
</evidence>
<sequence length="112" mass="12546">MIPEIVDPELTNITKWRAAQASAARGRFQRLHDSLMNPEIQATVAEKFSKPFLGLIIDECQDIYTLLAEGMVDEGLELAMRFETYRDCLTIENMVNGILKARGDMEGQKGGV</sequence>
<keyword evidence="2" id="KW-1185">Reference proteome</keyword>
<dbReference type="VEuPathDB" id="FungiDB:MMYC01_200696"/>
<protein>
    <submittedName>
        <fullName evidence="1">Tyrosinase</fullName>
    </submittedName>
</protein>